<dbReference type="PANTHER" id="PTHR14619">
    <property type="entry name" value="NEURON-DERIVED NEUROTROPHIC FACTOR"/>
    <property type="match status" value="1"/>
</dbReference>
<sequence>MMLIVQRRLLFLLFFLIKLTECNRKNRRYKELRRPEPYDVFDSDYLPSDVQVATYLYKGITKRFYYQSTVSNSTLSVTISTCTGPVEWLFETHERRLAVKNSDKHTRTHNLKVSTGMSTSYFPAVKGLYMLQLLAQEMDTYVHIYVSTEEGGPKTIQSARLQKIKIIQRQRRKGVTLRWRPSLVDPQSTTYCAVVHDQKTYGSLCAAQADKFGILPPVSRPVAASQTVISWQPSTQNHSTRTDDTFPIIGCVGRSTQYTTLNLKQGKNYYFQVFATDGQNNFTYPYGSASLIFDGRVKPIRLKNGISAYANLKKYDGKVVFRYKIPKNPGKQLKVIIIPCGSVVYVEVLKKGSVIVAKRNVLNYEKITIDSPTESSRYYIKVFAVERAELDKSAGIEILASTKQLSKALLPPMPHTTSLNEYKPLRTCDSVTIGWIPVPGRAVSHYCISAREGELEQVNSMACPAKNGKIMKADDYVVKYCKDIAQSDKSVITENVKYLKAGSSYIVQVTVKKPRGRIISYDLLQVRTLPKCRKVSK</sequence>
<proteinExistence type="predicted"/>
<dbReference type="Pfam" id="PF19433">
    <property type="entry name" value="NDNF_C"/>
    <property type="match status" value="1"/>
</dbReference>
<keyword evidence="3 7" id="KW-0732">Signal</keyword>
<dbReference type="EMBL" id="CAKOFQ010006718">
    <property type="protein sequence ID" value="CAH1964723.1"/>
    <property type="molecule type" value="Genomic_DNA"/>
</dbReference>
<dbReference type="SUPFAM" id="SSF49265">
    <property type="entry name" value="Fibronectin type III"/>
    <property type="match status" value="1"/>
</dbReference>
<dbReference type="InterPro" id="IPR045805">
    <property type="entry name" value="NDNF_C"/>
</dbReference>
<feature type="domain" description="Neuron-derived neurotrophic factor first Fn(III)" evidence="8">
    <location>
        <begin position="175"/>
        <end position="287"/>
    </location>
</feature>
<feature type="chain" id="PRO_5040435728" description="Protein NDNF" evidence="7">
    <location>
        <begin position="23"/>
        <end position="537"/>
    </location>
</feature>
<evidence type="ECO:0000256" key="5">
    <source>
        <dbReference type="ARBA" id="ARBA00023180"/>
    </source>
</evidence>
<evidence type="ECO:0000256" key="3">
    <source>
        <dbReference type="ARBA" id="ARBA00022729"/>
    </source>
</evidence>
<keyword evidence="11" id="KW-1185">Reference proteome</keyword>
<evidence type="ECO:0000259" key="9">
    <source>
        <dbReference type="Pfam" id="PF19433"/>
    </source>
</evidence>
<protein>
    <recommendedName>
        <fullName evidence="6">Protein NDNF</fullName>
    </recommendedName>
</protein>
<feature type="signal peptide" evidence="7">
    <location>
        <begin position="1"/>
        <end position="22"/>
    </location>
</feature>
<dbReference type="Pfam" id="PF10179">
    <property type="entry name" value="NDNF"/>
    <property type="match status" value="1"/>
</dbReference>
<dbReference type="Proteomes" id="UP001152888">
    <property type="component" value="Unassembled WGS sequence"/>
</dbReference>
<evidence type="ECO:0000256" key="2">
    <source>
        <dbReference type="ARBA" id="ARBA00022525"/>
    </source>
</evidence>
<dbReference type="AlphaFoldDB" id="A0A9P0K6R5"/>
<dbReference type="InterPro" id="IPR019326">
    <property type="entry name" value="NDNF"/>
</dbReference>
<evidence type="ECO:0000259" key="8">
    <source>
        <dbReference type="Pfam" id="PF10179"/>
    </source>
</evidence>
<dbReference type="InterPro" id="IPR055271">
    <property type="entry name" value="NDNF_Fn(III)_1"/>
</dbReference>
<keyword evidence="5" id="KW-0325">Glycoprotein</keyword>
<feature type="domain" description="Protein NDNF C-terminal" evidence="9">
    <location>
        <begin position="360"/>
        <end position="532"/>
    </location>
</feature>
<dbReference type="OrthoDB" id="9872501at2759"/>
<keyword evidence="2" id="KW-0964">Secreted</keyword>
<keyword evidence="4" id="KW-0677">Repeat</keyword>
<evidence type="ECO:0000256" key="1">
    <source>
        <dbReference type="ARBA" id="ARBA00004613"/>
    </source>
</evidence>
<evidence type="ECO:0000256" key="7">
    <source>
        <dbReference type="SAM" id="SignalP"/>
    </source>
</evidence>
<organism evidence="10 11">
    <name type="scientific">Acanthoscelides obtectus</name>
    <name type="common">Bean weevil</name>
    <name type="synonym">Bruchus obtectus</name>
    <dbReference type="NCBI Taxonomy" id="200917"/>
    <lineage>
        <taxon>Eukaryota</taxon>
        <taxon>Metazoa</taxon>
        <taxon>Ecdysozoa</taxon>
        <taxon>Arthropoda</taxon>
        <taxon>Hexapoda</taxon>
        <taxon>Insecta</taxon>
        <taxon>Pterygota</taxon>
        <taxon>Neoptera</taxon>
        <taxon>Endopterygota</taxon>
        <taxon>Coleoptera</taxon>
        <taxon>Polyphaga</taxon>
        <taxon>Cucujiformia</taxon>
        <taxon>Chrysomeloidea</taxon>
        <taxon>Chrysomelidae</taxon>
        <taxon>Bruchinae</taxon>
        <taxon>Bruchini</taxon>
        <taxon>Acanthoscelides</taxon>
    </lineage>
</organism>
<evidence type="ECO:0000313" key="10">
    <source>
        <dbReference type="EMBL" id="CAH1964723.1"/>
    </source>
</evidence>
<reference evidence="10" key="1">
    <citation type="submission" date="2022-03" db="EMBL/GenBank/DDBJ databases">
        <authorList>
            <person name="Sayadi A."/>
        </authorList>
    </citation>
    <scope>NUCLEOTIDE SEQUENCE</scope>
</reference>
<evidence type="ECO:0000256" key="4">
    <source>
        <dbReference type="ARBA" id="ARBA00022737"/>
    </source>
</evidence>
<evidence type="ECO:0000256" key="6">
    <source>
        <dbReference type="ARBA" id="ARBA00024096"/>
    </source>
</evidence>
<evidence type="ECO:0000313" key="11">
    <source>
        <dbReference type="Proteomes" id="UP001152888"/>
    </source>
</evidence>
<name>A0A9P0K6R5_ACAOB</name>
<dbReference type="PANTHER" id="PTHR14619:SF3">
    <property type="entry name" value="PROTEIN NDNF"/>
    <property type="match status" value="1"/>
</dbReference>
<accession>A0A9P0K6R5</accession>
<comment type="caution">
    <text evidence="10">The sequence shown here is derived from an EMBL/GenBank/DDBJ whole genome shotgun (WGS) entry which is preliminary data.</text>
</comment>
<comment type="subcellular location">
    <subcellularLocation>
        <location evidence="1">Secreted</location>
    </subcellularLocation>
</comment>
<dbReference type="InterPro" id="IPR036116">
    <property type="entry name" value="FN3_sf"/>
</dbReference>
<gene>
    <name evidence="10" type="ORF">ACAOBT_LOCUS5982</name>
</gene>
<dbReference type="GO" id="GO:0005576">
    <property type="term" value="C:extracellular region"/>
    <property type="evidence" value="ECO:0007669"/>
    <property type="project" value="UniProtKB-SubCell"/>
</dbReference>